<evidence type="ECO:0000256" key="4">
    <source>
        <dbReference type="ARBA" id="ARBA00022801"/>
    </source>
</evidence>
<dbReference type="Proteomes" id="UP001595789">
    <property type="component" value="Unassembled WGS sequence"/>
</dbReference>
<dbReference type="PANTHER" id="PTHR42978:SF7">
    <property type="entry name" value="METALLO-HYDROLASE RV2300C-RELATED"/>
    <property type="match status" value="1"/>
</dbReference>
<keyword evidence="3" id="KW-0479">Metal-binding</keyword>
<evidence type="ECO:0000256" key="1">
    <source>
        <dbReference type="ARBA" id="ARBA00001947"/>
    </source>
</evidence>
<dbReference type="Gene3D" id="3.60.15.10">
    <property type="entry name" value="Ribonuclease Z/Hydroxyacylglutathione hydrolase-like"/>
    <property type="match status" value="1"/>
</dbReference>
<comment type="caution">
    <text evidence="7">The sequence shown here is derived from an EMBL/GenBank/DDBJ whole genome shotgun (WGS) entry which is preliminary data.</text>
</comment>
<keyword evidence="4" id="KW-0378">Hydrolase</keyword>
<dbReference type="SMART" id="SM00849">
    <property type="entry name" value="Lactamase_B"/>
    <property type="match status" value="1"/>
</dbReference>
<accession>A0ABV8PBA6</accession>
<comment type="cofactor">
    <cofactor evidence="1">
        <name>Zn(2+)</name>
        <dbReference type="ChEBI" id="CHEBI:29105"/>
    </cofactor>
</comment>
<dbReference type="InterPro" id="IPR036866">
    <property type="entry name" value="RibonucZ/Hydroxyglut_hydro"/>
</dbReference>
<proteinExistence type="inferred from homology"/>
<evidence type="ECO:0000256" key="2">
    <source>
        <dbReference type="ARBA" id="ARBA00007749"/>
    </source>
</evidence>
<organism evidence="7 8">
    <name type="scientific">Pedobacter lithocola</name>
    <dbReference type="NCBI Taxonomy" id="1908239"/>
    <lineage>
        <taxon>Bacteria</taxon>
        <taxon>Pseudomonadati</taxon>
        <taxon>Bacteroidota</taxon>
        <taxon>Sphingobacteriia</taxon>
        <taxon>Sphingobacteriales</taxon>
        <taxon>Sphingobacteriaceae</taxon>
        <taxon>Pedobacter</taxon>
    </lineage>
</organism>
<dbReference type="CDD" id="cd07729">
    <property type="entry name" value="AHL_lactonase_MBL-fold"/>
    <property type="match status" value="1"/>
</dbReference>
<dbReference type="PANTHER" id="PTHR42978">
    <property type="entry name" value="QUORUM-QUENCHING LACTONASE YTNP-RELATED-RELATED"/>
    <property type="match status" value="1"/>
</dbReference>
<dbReference type="RefSeq" id="WP_378983372.1">
    <property type="nucleotide sequence ID" value="NZ_JBHSBW010000007.1"/>
</dbReference>
<evidence type="ECO:0000256" key="5">
    <source>
        <dbReference type="ARBA" id="ARBA00022833"/>
    </source>
</evidence>
<keyword evidence="5" id="KW-0862">Zinc</keyword>
<gene>
    <name evidence="7" type="ORF">ACFOWA_07200</name>
</gene>
<dbReference type="InterPro" id="IPR001279">
    <property type="entry name" value="Metallo-B-lactamas"/>
</dbReference>
<dbReference type="EMBL" id="JBHSBW010000007">
    <property type="protein sequence ID" value="MFC4210961.1"/>
    <property type="molecule type" value="Genomic_DNA"/>
</dbReference>
<dbReference type="InterPro" id="IPR051013">
    <property type="entry name" value="MBL_superfamily_lactonases"/>
</dbReference>
<comment type="similarity">
    <text evidence="2">Belongs to the metallo-beta-lactamase superfamily.</text>
</comment>
<evidence type="ECO:0000259" key="6">
    <source>
        <dbReference type="SMART" id="SM00849"/>
    </source>
</evidence>
<dbReference type="SUPFAM" id="SSF56281">
    <property type="entry name" value="Metallo-hydrolase/oxidoreductase"/>
    <property type="match status" value="1"/>
</dbReference>
<feature type="domain" description="Metallo-beta-lactamase" evidence="6">
    <location>
        <begin position="21"/>
        <end position="225"/>
    </location>
</feature>
<reference evidence="8" key="1">
    <citation type="journal article" date="2019" name="Int. J. Syst. Evol. Microbiol.">
        <title>The Global Catalogue of Microorganisms (GCM) 10K type strain sequencing project: providing services to taxonomists for standard genome sequencing and annotation.</title>
        <authorList>
            <consortium name="The Broad Institute Genomics Platform"/>
            <consortium name="The Broad Institute Genome Sequencing Center for Infectious Disease"/>
            <person name="Wu L."/>
            <person name="Ma J."/>
        </authorList>
    </citation>
    <scope>NUCLEOTIDE SEQUENCE [LARGE SCALE GENOMIC DNA]</scope>
    <source>
        <strain evidence="8">CCM 8691</strain>
    </source>
</reference>
<protein>
    <submittedName>
        <fullName evidence="7">N-acyl homoserine lactonase family protein</fullName>
    </submittedName>
</protein>
<evidence type="ECO:0000313" key="8">
    <source>
        <dbReference type="Proteomes" id="UP001595789"/>
    </source>
</evidence>
<keyword evidence="8" id="KW-1185">Reference proteome</keyword>
<dbReference type="Pfam" id="PF00753">
    <property type="entry name" value="Lactamase_B"/>
    <property type="match status" value="1"/>
</dbReference>
<evidence type="ECO:0000313" key="7">
    <source>
        <dbReference type="EMBL" id="MFC4210961.1"/>
    </source>
</evidence>
<evidence type="ECO:0000256" key="3">
    <source>
        <dbReference type="ARBA" id="ARBA00022723"/>
    </source>
</evidence>
<name>A0ABV8PBA6_9SPHI</name>
<sequence>MKLFLFELGRFIYPDAPKPIPVPGYLIQTKNGKNILVDTGFPEQYITNPPLSEGVTVAVNQEDFIVNRLAEIGLKPTDIDLVVLSHLDYDHAGNLLPFGHAEVIIQRLQYETAKVGHPRFLSTKDQWNDDSIKFRLIDGDQEIGAGIKLIESSGHVPGHQSIVLKLPETGPVLLTVDAVLNSSMTDGDNRPLDVSAVDDAQARISTKKLMKIAKEENVQLIIIGHDSEQWEKLEKAPSYSR</sequence>